<proteinExistence type="predicted"/>
<dbReference type="Proteomes" id="UP000233482">
    <property type="component" value="Unassembled WGS sequence"/>
</dbReference>
<name>A0A855GFS0_9STAP</name>
<dbReference type="AlphaFoldDB" id="A0A855GFS0"/>
<sequence>MNKIISRVSTSNKSLEIGANNVAVIEFRQSEKGGTMGPFDIYNAYDSKGKLLAVEGFFLKDGLHIEYKNVRPERQPTLFDYM</sequence>
<reference evidence="1 2" key="1">
    <citation type="submission" date="2017-12" db="EMBL/GenBank/DDBJ databases">
        <title>Genomics of Macrococcus caseolyticus.</title>
        <authorList>
            <person name="MacFadyen A.C."/>
            <person name="Paterson G.K."/>
        </authorList>
    </citation>
    <scope>NUCLEOTIDE SEQUENCE [LARGE SCALE GENOMIC DNA]</scope>
    <source>
        <strain evidence="1 2">5788_EF188</strain>
    </source>
</reference>
<accession>A0A855GFS0</accession>
<dbReference type="RefSeq" id="WP_101144214.1">
    <property type="nucleotide sequence ID" value="NZ_PIWO01000012.1"/>
</dbReference>
<evidence type="ECO:0000313" key="1">
    <source>
        <dbReference type="EMBL" id="PKE26141.1"/>
    </source>
</evidence>
<organism evidence="1 2">
    <name type="scientific">Macrococcoides caseolyticum</name>
    <dbReference type="NCBI Taxonomy" id="69966"/>
    <lineage>
        <taxon>Bacteria</taxon>
        <taxon>Bacillati</taxon>
        <taxon>Bacillota</taxon>
        <taxon>Bacilli</taxon>
        <taxon>Bacillales</taxon>
        <taxon>Staphylococcaceae</taxon>
        <taxon>Macrococcoides</taxon>
    </lineage>
</organism>
<evidence type="ECO:0000313" key="2">
    <source>
        <dbReference type="Proteomes" id="UP000233482"/>
    </source>
</evidence>
<dbReference type="EMBL" id="PIXC01000012">
    <property type="protein sequence ID" value="PKE26141.1"/>
    <property type="molecule type" value="Genomic_DNA"/>
</dbReference>
<comment type="caution">
    <text evidence="1">The sequence shown here is derived from an EMBL/GenBank/DDBJ whole genome shotgun (WGS) entry which is preliminary data.</text>
</comment>
<protein>
    <submittedName>
        <fullName evidence="1">Uncharacterized protein</fullName>
    </submittedName>
</protein>
<gene>
    <name evidence="1" type="ORF">CW686_06435</name>
</gene>